<accession>A0ACC5QX43</accession>
<organism evidence="1 2">
    <name type="scientific">Taklimakanibacter albus</name>
    <dbReference type="NCBI Taxonomy" id="2800327"/>
    <lineage>
        <taxon>Bacteria</taxon>
        <taxon>Pseudomonadati</taxon>
        <taxon>Pseudomonadota</taxon>
        <taxon>Alphaproteobacteria</taxon>
        <taxon>Hyphomicrobiales</taxon>
        <taxon>Aestuariivirgaceae</taxon>
        <taxon>Taklimakanibacter</taxon>
    </lineage>
</organism>
<evidence type="ECO:0000313" key="1">
    <source>
        <dbReference type="EMBL" id="MBK1864929.1"/>
    </source>
</evidence>
<protein>
    <submittedName>
        <fullName evidence="1">ABC transporter permease</fullName>
    </submittedName>
</protein>
<proteinExistence type="predicted"/>
<sequence>MTETVATAPGLPWQFAAAERRGHLRAAVLILPLLLFVVVTFAAPVIYLLSRAIYDPSVAQTLPTTLQALQNWDGKDLPDEATYAALVADFKKVAETNSAALVGKRLNYEISGVRSKVIAAANKATEMTAPPYKDQLIALDKMWGDRLIWAKIKQAGRSYTDFYLLRSLDLERNVDNNIVPVAKSQAVYINVLLRTFYISALVTLITLALAYPVAFMLAHAPERLANLLLIFILVPFWTSLLVRTTAWFVLLQDNGPVNNLIQFLHLSDGPFKLIFSRFGTVTAMVHIQLPFTLLPIYGVMKGISPSYMRAARSLGGGPLYSFFRVYLPLTLPGIGAGCLLTFILCLGYYITPALVGGASDQMVSGVIASAMNQENNWGKASALSLILLFATFVLFFIYNRIVGIDKVKLG</sequence>
<reference evidence="1" key="1">
    <citation type="submission" date="2021-01" db="EMBL/GenBank/DDBJ databases">
        <authorList>
            <person name="Sun Q."/>
        </authorList>
    </citation>
    <scope>NUCLEOTIDE SEQUENCE</scope>
    <source>
        <strain evidence="1">YIM B02566</strain>
    </source>
</reference>
<name>A0ACC5QX43_9HYPH</name>
<dbReference type="EMBL" id="JAENHL010000003">
    <property type="protein sequence ID" value="MBK1864929.1"/>
    <property type="molecule type" value="Genomic_DNA"/>
</dbReference>
<keyword evidence="2" id="KW-1185">Reference proteome</keyword>
<evidence type="ECO:0000313" key="2">
    <source>
        <dbReference type="Proteomes" id="UP000616151"/>
    </source>
</evidence>
<gene>
    <name evidence="1" type="ORF">JHL16_01060</name>
</gene>
<dbReference type="Proteomes" id="UP000616151">
    <property type="component" value="Unassembled WGS sequence"/>
</dbReference>
<comment type="caution">
    <text evidence="1">The sequence shown here is derived from an EMBL/GenBank/DDBJ whole genome shotgun (WGS) entry which is preliminary data.</text>
</comment>